<organism evidence="4 5">
    <name type="scientific">Nostoc punctiforme NIES-2108</name>
    <dbReference type="NCBI Taxonomy" id="1356359"/>
    <lineage>
        <taxon>Bacteria</taxon>
        <taxon>Bacillati</taxon>
        <taxon>Cyanobacteriota</taxon>
        <taxon>Cyanophyceae</taxon>
        <taxon>Nostocales</taxon>
        <taxon>Nostocaceae</taxon>
        <taxon>Nostoc</taxon>
    </lineage>
</organism>
<comment type="caution">
    <text evidence="4">The sequence shown here is derived from an EMBL/GenBank/DDBJ whole genome shotgun (WGS) entry which is preliminary data.</text>
</comment>
<reference evidence="4 5" key="1">
    <citation type="submission" date="2016-04" db="EMBL/GenBank/DDBJ databases">
        <authorList>
            <person name="Evans L.H."/>
            <person name="Alamgir A."/>
            <person name="Owens N."/>
            <person name="Weber N.D."/>
            <person name="Virtaneva K."/>
            <person name="Barbian K."/>
            <person name="Babar A."/>
            <person name="Rosenke K."/>
        </authorList>
    </citation>
    <scope>NUCLEOTIDE SEQUENCE [LARGE SCALE GENOMIC DNA]</scope>
    <source>
        <strain evidence="4">NIES-2108</strain>
    </source>
</reference>
<proteinExistence type="predicted"/>
<dbReference type="GO" id="GO:0000160">
    <property type="term" value="P:phosphorelay signal transduction system"/>
    <property type="evidence" value="ECO:0007669"/>
    <property type="project" value="InterPro"/>
</dbReference>
<dbReference type="PROSITE" id="PS50110">
    <property type="entry name" value="RESPONSE_REGULATORY"/>
    <property type="match status" value="1"/>
</dbReference>
<dbReference type="SMART" id="SM00448">
    <property type="entry name" value="REC"/>
    <property type="match status" value="1"/>
</dbReference>
<evidence type="ECO:0000259" key="3">
    <source>
        <dbReference type="PROSITE" id="PS50110"/>
    </source>
</evidence>
<protein>
    <recommendedName>
        <fullName evidence="3">Response regulatory domain-containing protein</fullName>
    </recommendedName>
</protein>
<dbReference type="InterPro" id="IPR050595">
    <property type="entry name" value="Bact_response_regulator"/>
</dbReference>
<evidence type="ECO:0000256" key="2">
    <source>
        <dbReference type="PROSITE-ProRule" id="PRU00169"/>
    </source>
</evidence>
<dbReference type="EMBL" id="LXQE01000117">
    <property type="protein sequence ID" value="RCJ38560.1"/>
    <property type="molecule type" value="Genomic_DNA"/>
</dbReference>
<gene>
    <name evidence="4" type="ORF">A6769_09180</name>
</gene>
<evidence type="ECO:0000313" key="5">
    <source>
        <dbReference type="Proteomes" id="UP000252085"/>
    </source>
</evidence>
<dbReference type="SUPFAM" id="SSF52172">
    <property type="entry name" value="CheY-like"/>
    <property type="match status" value="1"/>
</dbReference>
<dbReference type="AlphaFoldDB" id="A0A367RS66"/>
<name>A0A367RS66_NOSPU</name>
<dbReference type="Proteomes" id="UP000252085">
    <property type="component" value="Unassembled WGS sequence"/>
</dbReference>
<dbReference type="Gene3D" id="3.40.50.2300">
    <property type="match status" value="1"/>
</dbReference>
<dbReference type="InterPro" id="IPR001789">
    <property type="entry name" value="Sig_transdc_resp-reg_receiver"/>
</dbReference>
<evidence type="ECO:0000313" key="4">
    <source>
        <dbReference type="EMBL" id="RCJ38560.1"/>
    </source>
</evidence>
<dbReference type="InterPro" id="IPR011006">
    <property type="entry name" value="CheY-like_superfamily"/>
</dbReference>
<dbReference type="PANTHER" id="PTHR44591:SF3">
    <property type="entry name" value="RESPONSE REGULATORY DOMAIN-CONTAINING PROTEIN"/>
    <property type="match status" value="1"/>
</dbReference>
<keyword evidence="1" id="KW-0597">Phosphoprotein</keyword>
<comment type="caution">
    <text evidence="2">Lacks conserved residue(s) required for the propagation of feature annotation.</text>
</comment>
<sequence>MNLINDFCLAVGILKGLQVLVVDNDRDSRDLYAFLLEDLSANVITAGSIKEALETLSWFTPNIIVSEVRFLGESIYTLVNTLNAIEVDNGNHIPIIVTSTSTTGTCDQIPDVEFEEYLLKPFDLDEFVSMIVNQVQEKVTKNFCTELLVAN</sequence>
<dbReference type="PANTHER" id="PTHR44591">
    <property type="entry name" value="STRESS RESPONSE REGULATOR PROTEIN 1"/>
    <property type="match status" value="1"/>
</dbReference>
<accession>A0A367RS66</accession>
<dbReference type="Pfam" id="PF00072">
    <property type="entry name" value="Response_reg"/>
    <property type="match status" value="1"/>
</dbReference>
<feature type="domain" description="Response regulatory" evidence="3">
    <location>
        <begin position="18"/>
        <end position="135"/>
    </location>
</feature>
<evidence type="ECO:0000256" key="1">
    <source>
        <dbReference type="ARBA" id="ARBA00022553"/>
    </source>
</evidence>